<name>A0AA35XX47_9PROT</name>
<dbReference type="InterPro" id="IPR041614">
    <property type="entry name" value="DprA_WH"/>
</dbReference>
<evidence type="ECO:0000313" key="5">
    <source>
        <dbReference type="EMBL" id="CAI9119915.1"/>
    </source>
</evidence>
<dbReference type="PANTHER" id="PTHR43022:SF1">
    <property type="entry name" value="PROTEIN SMF"/>
    <property type="match status" value="1"/>
</dbReference>
<dbReference type="Gene3D" id="3.40.50.450">
    <property type="match status" value="1"/>
</dbReference>
<dbReference type="Pfam" id="PF21102">
    <property type="entry name" value="DprA_N"/>
    <property type="match status" value="1"/>
</dbReference>
<dbReference type="PANTHER" id="PTHR43022">
    <property type="entry name" value="PROTEIN SMF"/>
    <property type="match status" value="1"/>
</dbReference>
<dbReference type="NCBIfam" id="TIGR00732">
    <property type="entry name" value="dprA"/>
    <property type="match status" value="1"/>
</dbReference>
<dbReference type="Pfam" id="PF17782">
    <property type="entry name" value="WHD_DprA"/>
    <property type="match status" value="1"/>
</dbReference>
<feature type="region of interest" description="Disordered" evidence="2">
    <location>
        <begin position="287"/>
        <end position="321"/>
    </location>
</feature>
<dbReference type="InterPro" id="IPR057666">
    <property type="entry name" value="DrpA_SLOG"/>
</dbReference>
<feature type="domain" description="DprA winged helix" evidence="4">
    <location>
        <begin position="312"/>
        <end position="371"/>
    </location>
</feature>
<accession>A0AA35XX47</accession>
<feature type="domain" description="Smf/DprA SLOG" evidence="3">
    <location>
        <begin position="73"/>
        <end position="280"/>
    </location>
</feature>
<dbReference type="Pfam" id="PF02481">
    <property type="entry name" value="DNA_processg_A"/>
    <property type="match status" value="1"/>
</dbReference>
<dbReference type="Gene3D" id="1.10.10.10">
    <property type="entry name" value="Winged helix-like DNA-binding domain superfamily/Winged helix DNA-binding domain"/>
    <property type="match status" value="1"/>
</dbReference>
<dbReference type="AlphaFoldDB" id="A0AA35XX47"/>
<evidence type="ECO:0000259" key="4">
    <source>
        <dbReference type="Pfam" id="PF17782"/>
    </source>
</evidence>
<dbReference type="InterPro" id="IPR036388">
    <property type="entry name" value="WH-like_DNA-bd_sf"/>
</dbReference>
<dbReference type="GO" id="GO:0009294">
    <property type="term" value="P:DNA-mediated transformation"/>
    <property type="evidence" value="ECO:0007669"/>
    <property type="project" value="InterPro"/>
</dbReference>
<evidence type="ECO:0000256" key="2">
    <source>
        <dbReference type="SAM" id="MobiDB-lite"/>
    </source>
</evidence>
<keyword evidence="6" id="KW-1185">Reference proteome</keyword>
<dbReference type="EMBL" id="CATKSH010000003">
    <property type="protein sequence ID" value="CAI9119915.1"/>
    <property type="molecule type" value="Genomic_DNA"/>
</dbReference>
<feature type="compositionally biased region" description="Basic and acidic residues" evidence="2">
    <location>
        <begin position="312"/>
        <end position="321"/>
    </location>
</feature>
<comment type="similarity">
    <text evidence="1">Belongs to the DprA/Smf family.</text>
</comment>
<evidence type="ECO:0000259" key="3">
    <source>
        <dbReference type="Pfam" id="PF02481"/>
    </source>
</evidence>
<protein>
    <submittedName>
        <fullName evidence="5">DNA-processing protein DprA</fullName>
    </submittedName>
</protein>
<gene>
    <name evidence="5" type="primary">dprA</name>
    <name evidence="5" type="ORF">LMG32879_000741</name>
</gene>
<evidence type="ECO:0000256" key="1">
    <source>
        <dbReference type="ARBA" id="ARBA00006525"/>
    </source>
</evidence>
<dbReference type="InterPro" id="IPR003488">
    <property type="entry name" value="DprA"/>
</dbReference>
<reference evidence="5" key="1">
    <citation type="submission" date="2023-03" db="EMBL/GenBank/DDBJ databases">
        <authorList>
            <person name="Cleenwerck I."/>
        </authorList>
    </citation>
    <scope>NUCLEOTIDE SEQUENCE</scope>
    <source>
        <strain evidence="5">LMG 32879</strain>
    </source>
</reference>
<proteinExistence type="inferred from homology"/>
<sequence>MTSDRIDLIRLARTDGIGPVNFRRLLARHGNARAALDALPHDVARAGRQALHVPTIVHIEDEIAATARLGGRLIVWGDPDYPALLSDINDAPPVLSVMGNAALLSTPGIGIVGARNASAAGIRMSEALAAGLAGAGLCVVSGLARGIDAAAHRASLHAGLTVAAIAGGLDRVYPSEHAALQAEIAEKGCLVTEAPLGTTPQSRHFPRRNRLIAGITLGSVIVEAAFHSGTLITARLAQSYGRELFAVPGSPLDPRSRGSNALLRDGAILTETVSDILAHLPGHGVSGLSRPSNGPAPHAPYTVASLTPARKPPPDRPPPSEKALEHVRELLSPTPIPVDDIVSRCQFSVSVVVAALSELELGGFAALLPGGQVVSLPQERQ</sequence>
<organism evidence="5 6">
    <name type="scientific">Brytella acorum</name>
    <dbReference type="NCBI Taxonomy" id="2959299"/>
    <lineage>
        <taxon>Bacteria</taxon>
        <taxon>Pseudomonadati</taxon>
        <taxon>Pseudomonadota</taxon>
        <taxon>Alphaproteobacteria</taxon>
        <taxon>Acetobacterales</taxon>
        <taxon>Acetobacteraceae</taxon>
        <taxon>Brytella</taxon>
    </lineage>
</organism>
<dbReference type="Proteomes" id="UP001176960">
    <property type="component" value="Unassembled WGS sequence"/>
</dbReference>
<dbReference type="SUPFAM" id="SSF102405">
    <property type="entry name" value="MCP/YpsA-like"/>
    <property type="match status" value="1"/>
</dbReference>
<evidence type="ECO:0000313" key="6">
    <source>
        <dbReference type="Proteomes" id="UP001176960"/>
    </source>
</evidence>
<comment type="caution">
    <text evidence="5">The sequence shown here is derived from an EMBL/GenBank/DDBJ whole genome shotgun (WGS) entry which is preliminary data.</text>
</comment>